<dbReference type="PANTHER" id="PTHR40465:SF1">
    <property type="entry name" value="DUF6534 DOMAIN-CONTAINING PROTEIN"/>
    <property type="match status" value="1"/>
</dbReference>
<evidence type="ECO:0000256" key="1">
    <source>
        <dbReference type="SAM" id="MobiDB-lite"/>
    </source>
</evidence>
<feature type="transmembrane region" description="Helical" evidence="2">
    <location>
        <begin position="212"/>
        <end position="232"/>
    </location>
</feature>
<feature type="domain" description="DUF6534" evidence="3">
    <location>
        <begin position="175"/>
        <end position="262"/>
    </location>
</feature>
<gene>
    <name evidence="4" type="ORF">GSI_10345</name>
</gene>
<comment type="caution">
    <text evidence="4">The sequence shown here is derived from an EMBL/GenBank/DDBJ whole genome shotgun (WGS) entry which is preliminary data.</text>
</comment>
<organism evidence="4 5">
    <name type="scientific">Ganoderma sinense ZZ0214-1</name>
    <dbReference type="NCBI Taxonomy" id="1077348"/>
    <lineage>
        <taxon>Eukaryota</taxon>
        <taxon>Fungi</taxon>
        <taxon>Dikarya</taxon>
        <taxon>Basidiomycota</taxon>
        <taxon>Agaricomycotina</taxon>
        <taxon>Agaricomycetes</taxon>
        <taxon>Polyporales</taxon>
        <taxon>Polyporaceae</taxon>
        <taxon>Ganoderma</taxon>
    </lineage>
</organism>
<dbReference type="Proteomes" id="UP000230002">
    <property type="component" value="Unassembled WGS sequence"/>
</dbReference>
<proteinExistence type="predicted"/>
<dbReference type="PANTHER" id="PTHR40465">
    <property type="entry name" value="CHROMOSOME 1, WHOLE GENOME SHOTGUN SEQUENCE"/>
    <property type="match status" value="1"/>
</dbReference>
<keyword evidence="5" id="KW-1185">Reference proteome</keyword>
<evidence type="ECO:0000259" key="3">
    <source>
        <dbReference type="Pfam" id="PF20152"/>
    </source>
</evidence>
<accession>A0A2G8S0B4</accession>
<protein>
    <recommendedName>
        <fullName evidence="3">DUF6534 domain-containing protein</fullName>
    </recommendedName>
</protein>
<evidence type="ECO:0000256" key="2">
    <source>
        <dbReference type="SAM" id="Phobius"/>
    </source>
</evidence>
<feature type="transmembrane region" description="Helical" evidence="2">
    <location>
        <begin position="91"/>
        <end position="114"/>
    </location>
</feature>
<reference evidence="4 5" key="1">
    <citation type="journal article" date="2015" name="Sci. Rep.">
        <title>Chromosome-level genome map provides insights into diverse defense mechanisms in the medicinal fungus Ganoderma sinense.</title>
        <authorList>
            <person name="Zhu Y."/>
            <person name="Xu J."/>
            <person name="Sun C."/>
            <person name="Zhou S."/>
            <person name="Xu H."/>
            <person name="Nelson D.R."/>
            <person name="Qian J."/>
            <person name="Song J."/>
            <person name="Luo H."/>
            <person name="Xiang L."/>
            <person name="Li Y."/>
            <person name="Xu Z."/>
            <person name="Ji A."/>
            <person name="Wang L."/>
            <person name="Lu S."/>
            <person name="Hayward A."/>
            <person name="Sun W."/>
            <person name="Li X."/>
            <person name="Schwartz D.C."/>
            <person name="Wang Y."/>
            <person name="Chen S."/>
        </authorList>
    </citation>
    <scope>NUCLEOTIDE SEQUENCE [LARGE SCALE GENOMIC DNA]</scope>
    <source>
        <strain evidence="4 5">ZZ0214-1</strain>
    </source>
</reference>
<feature type="region of interest" description="Disordered" evidence="1">
    <location>
        <begin position="308"/>
        <end position="330"/>
    </location>
</feature>
<evidence type="ECO:0000313" key="5">
    <source>
        <dbReference type="Proteomes" id="UP000230002"/>
    </source>
</evidence>
<feature type="transmembrane region" description="Helical" evidence="2">
    <location>
        <begin position="126"/>
        <end position="151"/>
    </location>
</feature>
<dbReference type="InterPro" id="IPR045339">
    <property type="entry name" value="DUF6534"/>
</dbReference>
<dbReference type="STRING" id="1077348.A0A2G8S0B4"/>
<dbReference type="OrthoDB" id="2953893at2759"/>
<keyword evidence="2" id="KW-0812">Transmembrane</keyword>
<name>A0A2G8S0B4_9APHY</name>
<dbReference type="AlphaFoldDB" id="A0A2G8S0B4"/>
<sequence>MADSVAQPPLAEATLLLIGPIYIGPLLAWMLFGVSIVQLYIYHTSFSRDPLSIQIAVYGIFFLDVFQSVVVAAVGWQVLVAGWGRPVNIEFPGWSFAATPFLSGVISASVQLFYAWRIYRLGKWRIIPAAIGLTGLASALGAIIFAIMFMFKKDLNSFHEPAMYSLCILWLGVGAFTDVVIMLSMFFLLYSAKRQSFTFQRSEFIVNRLMRLTVETGLACAITASLELAFFLGLPATGLHLAFATILSKVYSNTFMTSLNSRVLSQQTQAKVSNSVSLSSISRPGAMSNHLGTVEAGQPPLTIHITHEVDKSQDWDRDSNEAPGRSLAKR</sequence>
<dbReference type="EMBL" id="AYKW01000034">
    <property type="protein sequence ID" value="PIL27201.1"/>
    <property type="molecule type" value="Genomic_DNA"/>
</dbReference>
<feature type="transmembrane region" description="Helical" evidence="2">
    <location>
        <begin position="55"/>
        <end position="79"/>
    </location>
</feature>
<dbReference type="Pfam" id="PF20152">
    <property type="entry name" value="DUF6534"/>
    <property type="match status" value="1"/>
</dbReference>
<evidence type="ECO:0000313" key="4">
    <source>
        <dbReference type="EMBL" id="PIL27201.1"/>
    </source>
</evidence>
<feature type="transmembrane region" description="Helical" evidence="2">
    <location>
        <begin position="20"/>
        <end position="43"/>
    </location>
</feature>
<feature type="compositionally biased region" description="Basic and acidic residues" evidence="1">
    <location>
        <begin position="308"/>
        <end position="320"/>
    </location>
</feature>
<feature type="transmembrane region" description="Helical" evidence="2">
    <location>
        <begin position="163"/>
        <end position="191"/>
    </location>
</feature>
<keyword evidence="2" id="KW-1133">Transmembrane helix</keyword>
<keyword evidence="2" id="KW-0472">Membrane</keyword>